<reference evidence="1 2" key="1">
    <citation type="submission" date="2023-05" db="EMBL/GenBank/DDBJ databases">
        <title>Novel species of genus Flectobacillus isolated from stream in China.</title>
        <authorList>
            <person name="Lu H."/>
        </authorList>
    </citation>
    <scope>NUCLEOTIDE SEQUENCE [LARGE SCALE GENOMIC DNA]</scope>
    <source>
        <strain evidence="1 2">KCTC 42575</strain>
    </source>
</reference>
<dbReference type="RefSeq" id="WP_283343227.1">
    <property type="nucleotide sequence ID" value="NZ_JASHIF010000002.1"/>
</dbReference>
<organism evidence="1 2">
    <name type="scientific">Flectobacillus roseus</name>
    <dbReference type="NCBI Taxonomy" id="502259"/>
    <lineage>
        <taxon>Bacteria</taxon>
        <taxon>Pseudomonadati</taxon>
        <taxon>Bacteroidota</taxon>
        <taxon>Cytophagia</taxon>
        <taxon>Cytophagales</taxon>
        <taxon>Flectobacillaceae</taxon>
        <taxon>Flectobacillus</taxon>
    </lineage>
</organism>
<gene>
    <name evidence="1" type="ORF">QM524_01900</name>
</gene>
<dbReference type="EMBL" id="JASHIF010000002">
    <property type="protein sequence ID" value="MDI9857952.1"/>
    <property type="molecule type" value="Genomic_DNA"/>
</dbReference>
<keyword evidence="2" id="KW-1185">Reference proteome</keyword>
<accession>A0ABT6Y330</accession>
<comment type="caution">
    <text evidence="1">The sequence shown here is derived from an EMBL/GenBank/DDBJ whole genome shotgun (WGS) entry which is preliminary data.</text>
</comment>
<dbReference type="Gene3D" id="3.40.470.10">
    <property type="entry name" value="Uracil-DNA glycosylase-like domain"/>
    <property type="match status" value="1"/>
</dbReference>
<evidence type="ECO:0000313" key="2">
    <source>
        <dbReference type="Proteomes" id="UP001236507"/>
    </source>
</evidence>
<proteinExistence type="predicted"/>
<dbReference type="Proteomes" id="UP001236507">
    <property type="component" value="Unassembled WGS sequence"/>
</dbReference>
<protein>
    <submittedName>
        <fullName evidence="1">Uncharacterized protein</fullName>
    </submittedName>
</protein>
<evidence type="ECO:0000313" key="1">
    <source>
        <dbReference type="EMBL" id="MDI9857952.1"/>
    </source>
</evidence>
<name>A0ABT6Y330_9BACT</name>
<dbReference type="InterPro" id="IPR036895">
    <property type="entry name" value="Uracil-DNA_glycosylase-like_sf"/>
</dbReference>
<sequence>MPCEHRFINDLNPNGQLKYLFVGTFNPSWNRPQNDNANWFYGRQYNDFWFIMPQVFGQQSLMGRNFRTNRQYLMNWCTQQNIGLTDLITNIQDADIHNQLHNDIILSVNDNAFDKFTQIIPTDIQSTINQNANSLCGVYLTRYEHTLLADGIISNLWTTVKDTCYNLNINCHDLVTPSRQFRTLTRIQKLDNWTNTIQICT</sequence>